<feature type="compositionally biased region" description="Basic and acidic residues" evidence="7">
    <location>
        <begin position="743"/>
        <end position="753"/>
    </location>
</feature>
<evidence type="ECO:0000256" key="4">
    <source>
        <dbReference type="ARBA" id="ARBA00022679"/>
    </source>
</evidence>
<keyword evidence="4" id="KW-0808">Transferase</keyword>
<feature type="domain" description="DAHP synthetase I/KDSA" evidence="8">
    <location>
        <begin position="917"/>
        <end position="1216"/>
    </location>
</feature>
<dbReference type="NCBIfam" id="TIGR00034">
    <property type="entry name" value="aroFGH"/>
    <property type="match status" value="1"/>
</dbReference>
<feature type="compositionally biased region" description="Low complexity" evidence="7">
    <location>
        <begin position="358"/>
        <end position="370"/>
    </location>
</feature>
<feature type="compositionally biased region" description="Basic and acidic residues" evidence="7">
    <location>
        <begin position="136"/>
        <end position="149"/>
    </location>
</feature>
<dbReference type="InterPro" id="IPR013785">
    <property type="entry name" value="Aldolase_TIM"/>
</dbReference>
<feature type="compositionally biased region" description="Polar residues" evidence="7">
    <location>
        <begin position="125"/>
        <end position="135"/>
    </location>
</feature>
<feature type="region of interest" description="Disordered" evidence="7">
    <location>
        <begin position="523"/>
        <end position="546"/>
    </location>
</feature>
<feature type="region of interest" description="Disordered" evidence="7">
    <location>
        <begin position="431"/>
        <end position="483"/>
    </location>
</feature>
<reference evidence="10" key="1">
    <citation type="submission" date="2015-09" db="EMBL/GenBank/DDBJ databases">
        <authorList>
            <person name="Fill T.P."/>
            <person name="Baretta J.F."/>
            <person name="de Almeida L.G."/>
            <person name="Rocha M."/>
            <person name="de Souza D.H."/>
            <person name="Malavazi I."/>
            <person name="Cerdeira L.T."/>
            <person name="Hong H."/>
            <person name="Samborskyy M."/>
            <person name="de Vasconcelos A.T."/>
            <person name="Leadlay P."/>
            <person name="Rodrigues-Filho E."/>
        </authorList>
    </citation>
    <scope>NUCLEOTIDE SEQUENCE [LARGE SCALE GENOMIC DNA]</scope>
    <source>
        <strain evidence="10">LaBioMMi 136</strain>
    </source>
</reference>
<comment type="catalytic activity">
    <reaction evidence="6">
        <text>D-erythrose 4-phosphate + phosphoenolpyruvate + H2O = 7-phospho-2-dehydro-3-deoxy-D-arabino-heptonate + phosphate</text>
        <dbReference type="Rhea" id="RHEA:14717"/>
        <dbReference type="ChEBI" id="CHEBI:15377"/>
        <dbReference type="ChEBI" id="CHEBI:16897"/>
        <dbReference type="ChEBI" id="CHEBI:43474"/>
        <dbReference type="ChEBI" id="CHEBI:58394"/>
        <dbReference type="ChEBI" id="CHEBI:58702"/>
        <dbReference type="EC" id="2.5.1.54"/>
    </reaction>
</comment>
<dbReference type="EMBL" id="LJBN01000001">
    <property type="protein sequence ID" value="OOQ91596.1"/>
    <property type="molecule type" value="Genomic_DNA"/>
</dbReference>
<gene>
    <name evidence="9" type="ORF">PEBR_08731</name>
</gene>
<dbReference type="EC" id="2.5.1.54" evidence="2"/>
<feature type="compositionally biased region" description="Basic and acidic residues" evidence="7">
    <location>
        <begin position="269"/>
        <end position="287"/>
    </location>
</feature>
<evidence type="ECO:0000313" key="9">
    <source>
        <dbReference type="EMBL" id="OOQ91596.1"/>
    </source>
</evidence>
<dbReference type="GO" id="GO:0005737">
    <property type="term" value="C:cytoplasm"/>
    <property type="evidence" value="ECO:0007669"/>
    <property type="project" value="TreeGrafter"/>
</dbReference>
<dbReference type="PANTHER" id="PTHR21225:SF18">
    <property type="entry name" value="PHOSPHO-2-DEHYDRO-3-DEOXYHEPTONATE ALDOLASE, PHENYLALANINE-INHIBITED"/>
    <property type="match status" value="1"/>
</dbReference>
<evidence type="ECO:0000256" key="1">
    <source>
        <dbReference type="ARBA" id="ARBA00007985"/>
    </source>
</evidence>
<feature type="compositionally biased region" description="Polar residues" evidence="7">
    <location>
        <begin position="50"/>
        <end position="64"/>
    </location>
</feature>
<feature type="region of interest" description="Disordered" evidence="7">
    <location>
        <begin position="358"/>
        <end position="391"/>
    </location>
</feature>
<name>A0A1S9S1N6_PENBI</name>
<dbReference type="InterPro" id="IPR006219">
    <property type="entry name" value="DAHP_synth_1"/>
</dbReference>
<feature type="region of interest" description="Disordered" evidence="7">
    <location>
        <begin position="40"/>
        <end position="97"/>
    </location>
</feature>
<accession>A0A1S9S1N6</accession>
<dbReference type="AlphaFoldDB" id="A0A1S9S1N6"/>
<dbReference type="PANTHER" id="PTHR21225">
    <property type="entry name" value="PHOSPHO-2-DEHYDRO-3-DEOXYHEPTONATE ALDOLASE DAHP SYNTHETASE"/>
    <property type="match status" value="1"/>
</dbReference>
<feature type="compositionally biased region" description="Basic and acidic residues" evidence="7">
    <location>
        <begin position="218"/>
        <end position="231"/>
    </location>
</feature>
<dbReference type="FunFam" id="3.20.20.70:FF:000005">
    <property type="entry name" value="Phospho-2-dehydro-3-deoxyheptonate aldolase"/>
    <property type="match status" value="1"/>
</dbReference>
<evidence type="ECO:0000256" key="6">
    <source>
        <dbReference type="ARBA" id="ARBA00047508"/>
    </source>
</evidence>
<comment type="caution">
    <text evidence="9">The sequence shown here is derived from an EMBL/GenBank/DDBJ whole genome shotgun (WGS) entry which is preliminary data.</text>
</comment>
<comment type="similarity">
    <text evidence="1">Belongs to the class-I DAHP synthase family.</text>
</comment>
<evidence type="ECO:0000256" key="7">
    <source>
        <dbReference type="SAM" id="MobiDB-lite"/>
    </source>
</evidence>
<organism evidence="9 10">
    <name type="scientific">Penicillium brasilianum</name>
    <dbReference type="NCBI Taxonomy" id="104259"/>
    <lineage>
        <taxon>Eukaryota</taxon>
        <taxon>Fungi</taxon>
        <taxon>Dikarya</taxon>
        <taxon>Ascomycota</taxon>
        <taxon>Pezizomycotina</taxon>
        <taxon>Eurotiomycetes</taxon>
        <taxon>Eurotiomycetidae</taxon>
        <taxon>Eurotiales</taxon>
        <taxon>Aspergillaceae</taxon>
        <taxon>Penicillium</taxon>
    </lineage>
</organism>
<dbReference type="Gene3D" id="3.20.20.70">
    <property type="entry name" value="Aldolase class I"/>
    <property type="match status" value="1"/>
</dbReference>
<dbReference type="GO" id="GO:0008652">
    <property type="term" value="P:amino acid biosynthetic process"/>
    <property type="evidence" value="ECO:0007669"/>
    <property type="project" value="UniProtKB-KW"/>
</dbReference>
<feature type="compositionally biased region" description="Polar residues" evidence="7">
    <location>
        <begin position="467"/>
        <end position="483"/>
    </location>
</feature>
<dbReference type="NCBIfam" id="NF009395">
    <property type="entry name" value="PRK12755.1"/>
    <property type="match status" value="1"/>
</dbReference>
<dbReference type="SUPFAM" id="SSF51569">
    <property type="entry name" value="Aldolase"/>
    <property type="match status" value="1"/>
</dbReference>
<evidence type="ECO:0000256" key="5">
    <source>
        <dbReference type="ARBA" id="ARBA00023141"/>
    </source>
</evidence>
<feature type="compositionally biased region" description="Basic and acidic residues" evidence="7">
    <location>
        <begin position="765"/>
        <end position="784"/>
    </location>
</feature>
<feature type="region of interest" description="Disordered" evidence="7">
    <location>
        <begin position="112"/>
        <end position="310"/>
    </location>
</feature>
<keyword evidence="5" id="KW-0057">Aromatic amino acid biosynthesis</keyword>
<dbReference type="Pfam" id="PF00793">
    <property type="entry name" value="DAHP_synth_1"/>
    <property type="match status" value="1"/>
</dbReference>
<keyword evidence="3" id="KW-0028">Amino-acid biosynthesis</keyword>
<evidence type="ECO:0000313" key="10">
    <source>
        <dbReference type="Proteomes" id="UP000190744"/>
    </source>
</evidence>
<sequence>MEHTACARLSRSGSRAVTTAVIQLDSGDVIRAKDRLTMARQISKRRESRTSTGIRGEASTSHVGTETAEVSDGPSESMREAGGVPIYKESPVDEDSSQLAKIARRASLTNANEAATEHAIPGIRQIQSEDISESTTDIKEANHQARERAAPLPALEVSRIDSPPAAIDTHVKPPQSSPKHNSGSKVTRRNPSKPQPSSTSLEHFRPRCSARKTSTSHPKAEVDWSEDIRPTDDDESPAKAKGASKKTSVSSPFAEVNKGSNKKRKAPKVKPDLGKRQKAAKEKDRISTRLPMTTDTRAKLQPGNVDADANSASNIHDEQLDNASTWEALNLPPASFPIFAKEDADEPETIDQRDEILELSSDSLLSSNLSAPGEGIDLPKGNRQEAKATCHRRGFTVGQKIADALREAGLNPQSYPAVESHFSSEMMPAATTAHKVPKDHPAPQARVHQPQNPFSPELDWEQDEPSAPSTAGGQKSHSSQDRVQITDTYKQRTINMFAEAPVPPAQGSPDQQKLLQSNRLLKRRGSGDQADDPMEIPDDSSQATYSPGAMAIDSIQPLDAFQENQQAALQCLESELDTPSQSSEVPIIDDITVLPIQESESEKTPDSQRPLLSIHTRVRKIASLEVSKSIQRKSVVDRNGSPRLCPQEAVESSFDIDRFFLQSIRIADSSSSENSEDSDDYSESKCHTERTWSKFQRDMFIEYGIAPEELTPGMTGPRLGSDGFNIDSRASQLGAATSEDDTELHQDVSHDDIGPSIAPSFVPRSIDDPKMEAVVETNQRRRSTENSGSTSHHLLTHGNLDSMDWISDLESAQQNAHSLLLETNQHLSIQLAAEKDTIGKVLQIYRQGCNRILDDLSRAQEARMQLYRQQMSSVKEQHAQIFRGYNPLTPPNLLQHEIALTDKSRETVLNGRNEAVAIVHGTDAERQRLMVVIGPCSIHDPDMALEYCDRLMKMKEKYADDLLIVMRSYLEKPRTTVGWKGLINDPDIDNSFQINKGLRVSRQLFVDLTNKGMPIASEMLDTISPQFFSDCLSVGAVGARTTESQVHRELASGLSFPVGFKNGTDGSLDVAVDAIGAVRHPHHFLSVTKPGVASIVGTVGNPDCFVILRGGKKGPNYDAASIKDAKAKLEAKGMAPRLMVDCSHGNSEKNHKNQPKVAAVLSEQIAAGETAIMGVMIESNINEGNQKVPAEGKAGLKYGVSITDACINWEDTETTLETLAQAVRARRQKLSGAN</sequence>
<feature type="region of interest" description="Disordered" evidence="7">
    <location>
        <begin position="734"/>
        <end position="795"/>
    </location>
</feature>
<proteinExistence type="inferred from homology"/>
<dbReference type="GO" id="GO:0003849">
    <property type="term" value="F:3-deoxy-7-phosphoheptulonate synthase activity"/>
    <property type="evidence" value="ECO:0007669"/>
    <property type="project" value="UniProtKB-EC"/>
</dbReference>
<dbReference type="Proteomes" id="UP000190744">
    <property type="component" value="Unassembled WGS sequence"/>
</dbReference>
<feature type="compositionally biased region" description="Acidic residues" evidence="7">
    <location>
        <begin position="529"/>
        <end position="538"/>
    </location>
</feature>
<evidence type="ECO:0000256" key="2">
    <source>
        <dbReference type="ARBA" id="ARBA00012694"/>
    </source>
</evidence>
<dbReference type="InterPro" id="IPR006218">
    <property type="entry name" value="DAHP1/KDSA"/>
</dbReference>
<feature type="region of interest" description="Disordered" evidence="7">
    <location>
        <begin position="668"/>
        <end position="688"/>
    </location>
</feature>
<evidence type="ECO:0000256" key="3">
    <source>
        <dbReference type="ARBA" id="ARBA00022605"/>
    </source>
</evidence>
<protein>
    <recommendedName>
        <fullName evidence="2">3-deoxy-7-phosphoheptulonate synthase</fullName>
        <ecNumber evidence="2">2.5.1.54</ecNumber>
    </recommendedName>
</protein>
<evidence type="ECO:0000259" key="8">
    <source>
        <dbReference type="Pfam" id="PF00793"/>
    </source>
</evidence>
<dbReference type="GO" id="GO:0009073">
    <property type="term" value="P:aromatic amino acid family biosynthetic process"/>
    <property type="evidence" value="ECO:0007669"/>
    <property type="project" value="UniProtKB-KW"/>
</dbReference>